<name>A0ABS1CSQ1_9PROT</name>
<dbReference type="EMBL" id="NRSG01000004">
    <property type="protein sequence ID" value="MBK1656869.1"/>
    <property type="molecule type" value="Genomic_DNA"/>
</dbReference>
<organism evidence="1 2">
    <name type="scientific">Paracraurococcus ruber</name>
    <dbReference type="NCBI Taxonomy" id="77675"/>
    <lineage>
        <taxon>Bacteria</taxon>
        <taxon>Pseudomonadati</taxon>
        <taxon>Pseudomonadota</taxon>
        <taxon>Alphaproteobacteria</taxon>
        <taxon>Acetobacterales</taxon>
        <taxon>Roseomonadaceae</taxon>
        <taxon>Paracraurococcus</taxon>
    </lineage>
</organism>
<evidence type="ECO:0000313" key="2">
    <source>
        <dbReference type="Proteomes" id="UP000697995"/>
    </source>
</evidence>
<accession>A0ABS1CSQ1</accession>
<proteinExistence type="predicted"/>
<comment type="caution">
    <text evidence="1">The sequence shown here is derived from an EMBL/GenBank/DDBJ whole genome shotgun (WGS) entry which is preliminary data.</text>
</comment>
<dbReference type="RefSeq" id="WP_133217869.1">
    <property type="nucleotide sequence ID" value="NZ_NRSG01000004.1"/>
</dbReference>
<sequence length="131" mass="13220">MPSLSTTPQPGGIFATEGAALPAVGANADLPDFILPRALGFSAPAAAEISSADDDEDARNRLVMTVLGQAIVALRGAAAAMRSLWGDISDGMLADALALRFADLVECQADADRDAKALAIAAAAQRELGGA</sequence>
<reference evidence="1 2" key="1">
    <citation type="journal article" date="2020" name="Microorganisms">
        <title>Osmotic Adaptation and Compatible Solute Biosynthesis of Phototrophic Bacteria as Revealed from Genome Analyses.</title>
        <authorList>
            <person name="Imhoff J.F."/>
            <person name="Rahn T."/>
            <person name="Kunzel S."/>
            <person name="Keller A."/>
            <person name="Neulinger S.C."/>
        </authorList>
    </citation>
    <scope>NUCLEOTIDE SEQUENCE [LARGE SCALE GENOMIC DNA]</scope>
    <source>
        <strain evidence="1 2">DSM 15382</strain>
    </source>
</reference>
<keyword evidence="2" id="KW-1185">Reference proteome</keyword>
<dbReference type="Proteomes" id="UP000697995">
    <property type="component" value="Unassembled WGS sequence"/>
</dbReference>
<gene>
    <name evidence="1" type="ORF">CKO45_01335</name>
</gene>
<protein>
    <submittedName>
        <fullName evidence="1">Uncharacterized protein</fullName>
    </submittedName>
</protein>
<evidence type="ECO:0000313" key="1">
    <source>
        <dbReference type="EMBL" id="MBK1656869.1"/>
    </source>
</evidence>